<reference evidence="2" key="1">
    <citation type="submission" date="2023-05" db="EMBL/GenBank/DDBJ databases">
        <title>Draft genome of Pseudofrankia sp. BMG5.37.</title>
        <authorList>
            <person name="Gtari M."/>
            <person name="Ghodhbane F."/>
            <person name="Sbissi I."/>
        </authorList>
    </citation>
    <scope>NUCLEOTIDE SEQUENCE [LARGE SCALE GENOMIC DNA]</scope>
    <source>
        <strain evidence="2">BMG 814</strain>
    </source>
</reference>
<organism evidence="1 2">
    <name type="scientific">Blastococcus carthaginiensis</name>
    <dbReference type="NCBI Taxonomy" id="3050034"/>
    <lineage>
        <taxon>Bacteria</taxon>
        <taxon>Bacillati</taxon>
        <taxon>Actinomycetota</taxon>
        <taxon>Actinomycetes</taxon>
        <taxon>Geodermatophilales</taxon>
        <taxon>Geodermatophilaceae</taxon>
        <taxon>Blastococcus</taxon>
    </lineage>
</organism>
<name>A0ABT9I7P7_9ACTN</name>
<comment type="caution">
    <text evidence="1">The sequence shown here is derived from an EMBL/GenBank/DDBJ whole genome shotgun (WGS) entry which is preliminary data.</text>
</comment>
<proteinExistence type="predicted"/>
<keyword evidence="2" id="KW-1185">Reference proteome</keyword>
<sequence>MATLDDAAHLLDVWDAGASVSGVMQDVVVLHAAGVVADLDGALDLGVDEVAALAAGLYAEAFGNVVEGVIRCHRCGDLLDVPLPLSAVLADPPGAAGPVESPVGDLAVRAPTLRDLVLAGRSPDPATALWNRCVTRAGGEPVDASAFGTDVLAQVDAVAERLAGLAALVVTAPCPACGADLRAPVDVSQLLWQRICVAAPALLAEVATLAAAFGWTERDVLALSVPRRRAYLDLVGAGVR</sequence>
<evidence type="ECO:0008006" key="3">
    <source>
        <dbReference type="Google" id="ProtNLM"/>
    </source>
</evidence>
<evidence type="ECO:0000313" key="1">
    <source>
        <dbReference type="EMBL" id="MDP5181573.1"/>
    </source>
</evidence>
<evidence type="ECO:0000313" key="2">
    <source>
        <dbReference type="Proteomes" id="UP001233673"/>
    </source>
</evidence>
<dbReference type="Proteomes" id="UP001233673">
    <property type="component" value="Unassembled WGS sequence"/>
</dbReference>
<dbReference type="RefSeq" id="WP_305998292.1">
    <property type="nucleotide sequence ID" value="NZ_JASNFN010000002.1"/>
</dbReference>
<dbReference type="EMBL" id="JASNFN010000002">
    <property type="protein sequence ID" value="MDP5181573.1"/>
    <property type="molecule type" value="Genomic_DNA"/>
</dbReference>
<protein>
    <recommendedName>
        <fullName evidence="3">Phage baseplate protein</fullName>
    </recommendedName>
</protein>
<accession>A0ABT9I7P7</accession>
<gene>
    <name evidence="1" type="ORF">QOZ88_02900</name>
</gene>